<feature type="coiled-coil region" evidence="1">
    <location>
        <begin position="75"/>
        <end position="152"/>
    </location>
</feature>
<reference evidence="3 4" key="1">
    <citation type="submission" date="2019-03" db="EMBL/GenBank/DDBJ databases">
        <title>Genomic Encyclopedia of Type Strains, Phase IV (KMG-IV): sequencing the most valuable type-strain genomes for metagenomic binning, comparative biology and taxonomic classification.</title>
        <authorList>
            <person name="Goeker M."/>
        </authorList>
    </citation>
    <scope>NUCLEOTIDE SEQUENCE [LARGE SCALE GENOMIC DNA]</scope>
    <source>
        <strain evidence="3 4">DSM 45707</strain>
    </source>
</reference>
<keyword evidence="1" id="KW-0175">Coiled coil</keyword>
<dbReference type="AlphaFoldDB" id="A0A4R3LBS9"/>
<evidence type="ECO:0000256" key="2">
    <source>
        <dbReference type="SAM" id="SignalP"/>
    </source>
</evidence>
<evidence type="ECO:0000313" key="4">
    <source>
        <dbReference type="Proteomes" id="UP000294937"/>
    </source>
</evidence>
<dbReference type="InterPro" id="IPR036785">
    <property type="entry name" value="YkyA-like_sf"/>
</dbReference>
<feature type="chain" id="PRO_5021027338" evidence="2">
    <location>
        <begin position="22"/>
        <end position="208"/>
    </location>
</feature>
<evidence type="ECO:0000256" key="1">
    <source>
        <dbReference type="SAM" id="Coils"/>
    </source>
</evidence>
<feature type="signal peptide" evidence="2">
    <location>
        <begin position="1"/>
        <end position="21"/>
    </location>
</feature>
<accession>A0A4R3LBS9</accession>
<keyword evidence="3" id="KW-0449">Lipoprotein</keyword>
<keyword evidence="4" id="KW-1185">Reference proteome</keyword>
<dbReference type="Proteomes" id="UP000294937">
    <property type="component" value="Unassembled WGS sequence"/>
</dbReference>
<dbReference type="Gene3D" id="1.20.120.570">
    <property type="entry name" value="YkyA-like"/>
    <property type="match status" value="1"/>
</dbReference>
<evidence type="ECO:0000313" key="3">
    <source>
        <dbReference type="EMBL" id="TCS95764.1"/>
    </source>
</evidence>
<dbReference type="RefSeq" id="WP_131923742.1">
    <property type="nucleotide sequence ID" value="NZ_SMAG01000002.1"/>
</dbReference>
<gene>
    <name evidence="3" type="ORF">EDD58_102344</name>
</gene>
<dbReference type="InterPro" id="IPR019454">
    <property type="entry name" value="Lipoprot_YkyA-like"/>
</dbReference>
<dbReference type="SUPFAM" id="SSF140423">
    <property type="entry name" value="MW0975(SA0943)-like"/>
    <property type="match status" value="1"/>
</dbReference>
<dbReference type="PROSITE" id="PS51257">
    <property type="entry name" value="PROKAR_LIPOPROTEIN"/>
    <property type="match status" value="1"/>
</dbReference>
<proteinExistence type="predicted"/>
<sequence>MKKLALFVTCIFLLSGCSLFADYYNADQLANEMNKLVDTSNGLIDKELKELGDKDDEIAAIAESLDPENLDQKKLDEVQAKITESKGINDRYKAEVQKIQKQFPDLKAKAAKLEDPKIKELADSFIADFSKANEAQIKLSDTTAEYLAIEEQLFKDIADKKEPALDKVEEITKKLEEVHNEFNQGIDKFNVSWEAFNKAATGNKVEAK</sequence>
<dbReference type="OrthoDB" id="2991389at2"/>
<comment type="caution">
    <text evidence="3">The sequence shown here is derived from an EMBL/GenBank/DDBJ whole genome shotgun (WGS) entry which is preliminary data.</text>
</comment>
<keyword evidence="2" id="KW-0732">Signal</keyword>
<protein>
    <submittedName>
        <fullName evidence="3">Putative cell-wall binding lipoprotein</fullName>
    </submittedName>
</protein>
<dbReference type="EMBL" id="SMAG01000002">
    <property type="protein sequence ID" value="TCS95764.1"/>
    <property type="molecule type" value="Genomic_DNA"/>
</dbReference>
<dbReference type="Pfam" id="PF10368">
    <property type="entry name" value="YkyA"/>
    <property type="match status" value="1"/>
</dbReference>
<organism evidence="3 4">
    <name type="scientific">Hazenella coriacea</name>
    <dbReference type="NCBI Taxonomy" id="1179467"/>
    <lineage>
        <taxon>Bacteria</taxon>
        <taxon>Bacillati</taxon>
        <taxon>Bacillota</taxon>
        <taxon>Bacilli</taxon>
        <taxon>Bacillales</taxon>
        <taxon>Thermoactinomycetaceae</taxon>
        <taxon>Hazenella</taxon>
    </lineage>
</organism>
<name>A0A4R3LBS9_9BACL</name>